<dbReference type="PANTHER" id="PTHR20898">
    <property type="entry name" value="DAEDALUS ON 3-RELATED-RELATED"/>
    <property type="match status" value="1"/>
</dbReference>
<keyword evidence="1" id="KW-0732">Signal</keyword>
<protein>
    <submittedName>
        <fullName evidence="2">Uncharacterized protein</fullName>
    </submittedName>
</protein>
<organism evidence="2 3">
    <name type="scientific">Ignelater luminosus</name>
    <name type="common">Cucubano</name>
    <name type="synonym">Pyrophorus luminosus</name>
    <dbReference type="NCBI Taxonomy" id="2038154"/>
    <lineage>
        <taxon>Eukaryota</taxon>
        <taxon>Metazoa</taxon>
        <taxon>Ecdysozoa</taxon>
        <taxon>Arthropoda</taxon>
        <taxon>Hexapoda</taxon>
        <taxon>Insecta</taxon>
        <taxon>Pterygota</taxon>
        <taxon>Neoptera</taxon>
        <taxon>Endopterygota</taxon>
        <taxon>Coleoptera</taxon>
        <taxon>Polyphaga</taxon>
        <taxon>Elateriformia</taxon>
        <taxon>Elateroidea</taxon>
        <taxon>Elateridae</taxon>
        <taxon>Agrypninae</taxon>
        <taxon>Pyrophorini</taxon>
        <taxon>Ignelater</taxon>
    </lineage>
</organism>
<feature type="chain" id="PRO_5035447170" evidence="1">
    <location>
        <begin position="19"/>
        <end position="224"/>
    </location>
</feature>
<dbReference type="Proteomes" id="UP000801492">
    <property type="component" value="Unassembled WGS sequence"/>
</dbReference>
<keyword evidence="3" id="KW-1185">Reference proteome</keyword>
<evidence type="ECO:0000313" key="2">
    <source>
        <dbReference type="EMBL" id="KAF2885076.1"/>
    </source>
</evidence>
<proteinExistence type="predicted"/>
<gene>
    <name evidence="2" type="ORF">ILUMI_21079</name>
</gene>
<dbReference type="EMBL" id="VTPC01090039">
    <property type="protein sequence ID" value="KAF2885076.1"/>
    <property type="molecule type" value="Genomic_DNA"/>
</dbReference>
<sequence>MIILKLLVVCVGVLSTSASGPHTPNNGKHSIETGDLLSKFHQNDYKVKFERVELISYKKEYLKHFRIVTFKYNRTCAVINVTWTFAIDVGYNYNLLLQMYRFASNEYRLFPVRLELNFCEAIKANVAGIEGITHCGNFTGCPFIKVRLKILSLSQETLNFVTDFLIILQEKIMHICHWQPDPARLPPFMPDGQYMIEIQGLFGSEEMYIARAYSTVYRPIVNFK</sequence>
<dbReference type="AlphaFoldDB" id="A0A8K0G3X8"/>
<name>A0A8K0G3X8_IGNLU</name>
<dbReference type="PANTHER" id="PTHR20898:SF0">
    <property type="entry name" value="DAEDALUS ON 3-RELATED"/>
    <property type="match status" value="1"/>
</dbReference>
<reference evidence="2" key="1">
    <citation type="submission" date="2019-08" db="EMBL/GenBank/DDBJ databases">
        <title>The genome of the North American firefly Photinus pyralis.</title>
        <authorList>
            <consortium name="Photinus pyralis genome working group"/>
            <person name="Fallon T.R."/>
            <person name="Sander Lower S.E."/>
            <person name="Weng J.-K."/>
        </authorList>
    </citation>
    <scope>NUCLEOTIDE SEQUENCE</scope>
    <source>
        <strain evidence="2">TRF0915ILg1</strain>
        <tissue evidence="2">Whole body</tissue>
    </source>
</reference>
<dbReference type="OrthoDB" id="7925769at2759"/>
<feature type="signal peptide" evidence="1">
    <location>
        <begin position="1"/>
        <end position="18"/>
    </location>
</feature>
<comment type="caution">
    <text evidence="2">The sequence shown here is derived from an EMBL/GenBank/DDBJ whole genome shotgun (WGS) entry which is preliminary data.</text>
</comment>
<accession>A0A8K0G3X8</accession>
<evidence type="ECO:0000313" key="3">
    <source>
        <dbReference type="Proteomes" id="UP000801492"/>
    </source>
</evidence>
<evidence type="ECO:0000256" key="1">
    <source>
        <dbReference type="SAM" id="SignalP"/>
    </source>
</evidence>